<sequence>MSVKTFTLGNLNDACGPFFVRQRFSVGSGSAHGETLSAITAAVISTGRSAGSFGNSSKTSKWKGSYHRCEKWVEPANRLADTAAVVIADKVLPWALLELTNHI</sequence>
<dbReference type="Proteomes" id="UP000024635">
    <property type="component" value="Unassembled WGS sequence"/>
</dbReference>
<proteinExistence type="predicted"/>
<dbReference type="EMBL" id="JARK01001344">
    <property type="protein sequence ID" value="EYC27898.1"/>
    <property type="molecule type" value="Genomic_DNA"/>
</dbReference>
<keyword evidence="2" id="KW-1185">Reference proteome</keyword>
<evidence type="ECO:0000313" key="1">
    <source>
        <dbReference type="EMBL" id="EYC27898.1"/>
    </source>
</evidence>
<evidence type="ECO:0000313" key="2">
    <source>
        <dbReference type="Proteomes" id="UP000024635"/>
    </source>
</evidence>
<reference evidence="2" key="1">
    <citation type="journal article" date="2015" name="Nat. Genet.">
        <title>The genome and transcriptome of the zoonotic hookworm Ancylostoma ceylanicum identify infection-specific gene families.</title>
        <authorList>
            <person name="Schwarz E.M."/>
            <person name="Hu Y."/>
            <person name="Antoshechkin I."/>
            <person name="Miller M.M."/>
            <person name="Sternberg P.W."/>
            <person name="Aroian R.V."/>
        </authorList>
    </citation>
    <scope>NUCLEOTIDE SEQUENCE</scope>
    <source>
        <strain evidence="2">HY135</strain>
    </source>
</reference>
<accession>A0A016VM98</accession>
<comment type="caution">
    <text evidence="1">The sequence shown here is derived from an EMBL/GenBank/DDBJ whole genome shotgun (WGS) entry which is preliminary data.</text>
</comment>
<organism evidence="1 2">
    <name type="scientific">Ancylostoma ceylanicum</name>
    <dbReference type="NCBI Taxonomy" id="53326"/>
    <lineage>
        <taxon>Eukaryota</taxon>
        <taxon>Metazoa</taxon>
        <taxon>Ecdysozoa</taxon>
        <taxon>Nematoda</taxon>
        <taxon>Chromadorea</taxon>
        <taxon>Rhabditida</taxon>
        <taxon>Rhabditina</taxon>
        <taxon>Rhabditomorpha</taxon>
        <taxon>Strongyloidea</taxon>
        <taxon>Ancylostomatidae</taxon>
        <taxon>Ancylostomatinae</taxon>
        <taxon>Ancylostoma</taxon>
    </lineage>
</organism>
<protein>
    <submittedName>
        <fullName evidence="1">Uncharacterized protein</fullName>
    </submittedName>
</protein>
<gene>
    <name evidence="1" type="primary">Acey_s0008.g242</name>
    <name evidence="1" type="ORF">Y032_0008g242</name>
</gene>
<name>A0A016VM98_9BILA</name>
<dbReference type="AlphaFoldDB" id="A0A016VM98"/>